<gene>
    <name evidence="2" type="ORF">ACFOFO_18870</name>
</gene>
<evidence type="ECO:0000313" key="3">
    <source>
        <dbReference type="Proteomes" id="UP001595530"/>
    </source>
</evidence>
<comment type="caution">
    <text evidence="2">The sequence shown here is derived from an EMBL/GenBank/DDBJ whole genome shotgun (WGS) entry which is preliminary data.</text>
</comment>
<dbReference type="NCBIfam" id="TIGR02001">
    <property type="entry name" value="gcw_chp"/>
    <property type="match status" value="1"/>
</dbReference>
<protein>
    <submittedName>
        <fullName evidence="2">TorF family putative porin</fullName>
    </submittedName>
</protein>
<dbReference type="EMBL" id="JBHRTP010000066">
    <property type="protein sequence ID" value="MFC3109998.1"/>
    <property type="molecule type" value="Genomic_DNA"/>
</dbReference>
<dbReference type="Proteomes" id="UP001595530">
    <property type="component" value="Unassembled WGS sequence"/>
</dbReference>
<dbReference type="Pfam" id="PF09694">
    <property type="entry name" value="Gcw_chp"/>
    <property type="match status" value="1"/>
</dbReference>
<dbReference type="InterPro" id="IPR010239">
    <property type="entry name" value="CHP02001"/>
</dbReference>
<feature type="signal peptide" evidence="1">
    <location>
        <begin position="1"/>
        <end position="23"/>
    </location>
</feature>
<accession>A0ABV7F4H8</accession>
<evidence type="ECO:0000256" key="1">
    <source>
        <dbReference type="SAM" id="SignalP"/>
    </source>
</evidence>
<organism evidence="2 3">
    <name type="scientific">Undibacterium arcticum</name>
    <dbReference type="NCBI Taxonomy" id="1762892"/>
    <lineage>
        <taxon>Bacteria</taxon>
        <taxon>Pseudomonadati</taxon>
        <taxon>Pseudomonadota</taxon>
        <taxon>Betaproteobacteria</taxon>
        <taxon>Burkholderiales</taxon>
        <taxon>Oxalobacteraceae</taxon>
        <taxon>Undibacterium</taxon>
    </lineage>
</organism>
<name>A0ABV7F4H8_9BURK</name>
<keyword evidence="1" id="KW-0732">Signal</keyword>
<evidence type="ECO:0000313" key="2">
    <source>
        <dbReference type="EMBL" id="MFC3109998.1"/>
    </source>
</evidence>
<reference evidence="3" key="1">
    <citation type="journal article" date="2019" name="Int. J. Syst. Evol. Microbiol.">
        <title>The Global Catalogue of Microorganisms (GCM) 10K type strain sequencing project: providing services to taxonomists for standard genome sequencing and annotation.</title>
        <authorList>
            <consortium name="The Broad Institute Genomics Platform"/>
            <consortium name="The Broad Institute Genome Sequencing Center for Infectious Disease"/>
            <person name="Wu L."/>
            <person name="Ma J."/>
        </authorList>
    </citation>
    <scope>NUCLEOTIDE SEQUENCE [LARGE SCALE GENOMIC DNA]</scope>
    <source>
        <strain evidence="3">KCTC 42986</strain>
    </source>
</reference>
<dbReference type="RefSeq" id="WP_390332400.1">
    <property type="nucleotide sequence ID" value="NZ_JBHRTP010000066.1"/>
</dbReference>
<proteinExistence type="predicted"/>
<sequence length="285" mass="30721">MKVVFNKPLSALCLTLFAATVQAQTSEPLAEPIVVAVAPYAGNKPFPPVSSAWPVTANVTLASQYVSRGFRQTWGKPALQGGFDYAHPSGFSFGTWASNVSNRYIENGTMEWDLYGGYTGTASDFGYSALIYYYKYPGASFTATNTKYDYGELSFGATYKFLYAKYNYTFTKDFFGITDARGTGYLDLGANYDLGSGYTLNLHYGIGRVASTGAADNSIWNWKDYKVGVSKTFEGGWTLAGAYTKAKGATNVYDNFTTGALNTAGVAETSNPATGTFVASISKAF</sequence>
<feature type="chain" id="PRO_5046909562" evidence="1">
    <location>
        <begin position="24"/>
        <end position="285"/>
    </location>
</feature>
<keyword evidence="3" id="KW-1185">Reference proteome</keyword>